<feature type="compositionally biased region" description="Basic and acidic residues" evidence="1">
    <location>
        <begin position="1227"/>
        <end position="1236"/>
    </location>
</feature>
<feature type="compositionally biased region" description="Basic residues" evidence="1">
    <location>
        <begin position="948"/>
        <end position="969"/>
    </location>
</feature>
<feature type="compositionally biased region" description="Basic residues" evidence="1">
    <location>
        <begin position="314"/>
        <end position="359"/>
    </location>
</feature>
<feature type="region of interest" description="Disordered" evidence="1">
    <location>
        <begin position="416"/>
        <end position="443"/>
    </location>
</feature>
<gene>
    <name evidence="2" type="ORF">SVIO_006120</name>
</gene>
<feature type="region of interest" description="Disordered" evidence="1">
    <location>
        <begin position="653"/>
        <end position="674"/>
    </location>
</feature>
<feature type="region of interest" description="Disordered" evidence="1">
    <location>
        <begin position="1207"/>
        <end position="1236"/>
    </location>
</feature>
<proteinExistence type="predicted"/>
<evidence type="ECO:0000313" key="3">
    <source>
        <dbReference type="Proteomes" id="UP000301309"/>
    </source>
</evidence>
<feature type="compositionally biased region" description="Pro residues" evidence="1">
    <location>
        <begin position="1006"/>
        <end position="1021"/>
    </location>
</feature>
<feature type="compositionally biased region" description="Basic residues" evidence="1">
    <location>
        <begin position="851"/>
        <end position="865"/>
    </location>
</feature>
<evidence type="ECO:0000256" key="1">
    <source>
        <dbReference type="SAM" id="MobiDB-lite"/>
    </source>
</evidence>
<feature type="compositionally biased region" description="Basic and acidic residues" evidence="1">
    <location>
        <begin position="733"/>
        <end position="745"/>
    </location>
</feature>
<organism evidence="2 3">
    <name type="scientific">Streptomyces violaceusniger</name>
    <dbReference type="NCBI Taxonomy" id="68280"/>
    <lineage>
        <taxon>Bacteria</taxon>
        <taxon>Bacillati</taxon>
        <taxon>Actinomycetota</taxon>
        <taxon>Actinomycetes</taxon>
        <taxon>Kitasatosporales</taxon>
        <taxon>Streptomycetaceae</taxon>
        <taxon>Streptomyces</taxon>
        <taxon>Streptomyces violaceusniger group</taxon>
    </lineage>
</organism>
<feature type="region of interest" description="Disordered" evidence="1">
    <location>
        <begin position="733"/>
        <end position="765"/>
    </location>
</feature>
<feature type="compositionally biased region" description="Basic and acidic residues" evidence="1">
    <location>
        <begin position="46"/>
        <end position="55"/>
    </location>
</feature>
<feature type="region of interest" description="Disordered" evidence="1">
    <location>
        <begin position="280"/>
        <end position="368"/>
    </location>
</feature>
<dbReference type="AlphaFoldDB" id="A0A4D4KVW7"/>
<reference evidence="2 3" key="1">
    <citation type="journal article" date="2020" name="Int. J. Syst. Evol. Microbiol.">
        <title>Reclassification of Streptomyces castelarensis and Streptomyces sporoclivatus as later heterotypic synonyms of Streptomyces antimycoticus.</title>
        <authorList>
            <person name="Komaki H."/>
            <person name="Tamura T."/>
        </authorList>
    </citation>
    <scope>NUCLEOTIDE SEQUENCE [LARGE SCALE GENOMIC DNA]</scope>
    <source>
        <strain evidence="2 3">NBRC 13459</strain>
    </source>
</reference>
<dbReference type="EMBL" id="BJHW01000001">
    <property type="protein sequence ID" value="GDY49989.1"/>
    <property type="molecule type" value="Genomic_DNA"/>
</dbReference>
<feature type="compositionally biased region" description="Basic residues" evidence="1">
    <location>
        <begin position="917"/>
        <end position="934"/>
    </location>
</feature>
<feature type="compositionally biased region" description="Basic residues" evidence="1">
    <location>
        <begin position="1122"/>
        <end position="1151"/>
    </location>
</feature>
<keyword evidence="3" id="KW-1185">Reference proteome</keyword>
<feature type="region of interest" description="Disordered" evidence="1">
    <location>
        <begin position="40"/>
        <end position="95"/>
    </location>
</feature>
<name>A0A4D4KVW7_STRVO</name>
<protein>
    <submittedName>
        <fullName evidence="2">Uncharacterized protein</fullName>
    </submittedName>
</protein>
<accession>A0A4D4KVW7</accession>
<feature type="region of interest" description="Disordered" evidence="1">
    <location>
        <begin position="690"/>
        <end position="712"/>
    </location>
</feature>
<dbReference type="Proteomes" id="UP000301309">
    <property type="component" value="Unassembled WGS sequence"/>
</dbReference>
<feature type="region of interest" description="Disordered" evidence="1">
    <location>
        <begin position="914"/>
        <end position="1151"/>
    </location>
</feature>
<sequence length="1236" mass="141209">MVEDEGRGQPKPGDLVHLVAELDGGQGVESEILEGALGFEGLGRAEPQDERHLPEDEVEQGRFPFRGGQCGEPPPQEARLGAGAGAASPDGGHQGPEHLRHAVALRSERADVQFGGHECRLVRREGDVEEGQSFVLGEGGHACLRDPCQVGVADVPDHAGVGVPKTPGERLRGKPIGTAVRGQGVQETVRRSVVPLTRRTQDTRTRREQHERRQIHVPGQLMQIQRPVHLRTEHRIQPLRRERTHHTVIQHTRRVNHTPHRKLRQNLRQRTPVRHITRDNRHHRTQPGQLIPQPGRTRSLHPPATDEHHTPHTMNRHQMPRHQRTQRTRTTRHQHRTRIIKHRPTPTHRPTRHPHKTPHTRNTTPNHHLRLTTSHHKRNITHLRIRQNHTRTRILRLRRTHQPPHRSSTQIHHIPTTHRHRTTRQHHQPRTHKTITHQPRPQHLQHTARQRTHILPTNPQHHHTGSGSTLKDLLPTLPVQRRRHGHGDRPPLQPEQALVRGRARRVRSPVEVSWRGGDRARRQDRLPGRVRGVQGHSARFPGPEVYAEGRGADGVQHHVRPGVRQGGLVAEHAREHGGVECGVEQGGMQAEPAHLVALVRWELHLGVEVTAGLPGRLESLKRGAVHEPRVGEGRVGGADVEGFDVRRRPGRQVGVAGRSCPAGGQGAGRMQRPRSLAVRAGVDRDRAAAGAVGRRHGHLHAHAASGGKRQRRLDGEFGEDTAADLVSGAQREFDERGPGQDDRLAHPVVGHPPLRRRGQQAGEDDAVRIRERHRRAEEEVLSRVEPSGGDVPDVRACFEPVALVLEGVGGQVDPFAGPPGAEHGPIDRRTRHIRLGQRTGKPLQPTLTPTQRRHRHRPHTNRLHRLTNTNQKPRMRTALHENAMPISQQTPRHPLKLHRLPKIRIPIPPIQTSRIQHTTRHRRIERHLTRHRTNTRQLPQKPITNPLHKPRMRRIIHRNPTRPHPHRPQPPRQTLQRPHRTRHHHRTRTIHRRQLQTPITTRQKLPHPPGRQPNRQHPPTPGQLLTDHPTPQHHHPSPIHQRQTTRHHRRRNLPLRMTHHRRRHHTTRTPQPRQRHHHRPQHRLHHIHRLQRRRTRNPPHHLQQIPIHKPTQRLTTTPHPPREHRRSIQQPHRHPHPLRPLTRKNKNHIRIRNNRPRDDTRVLVTDGQRVQAGMEGVPGSAEDDGAVGERGASCVEGVTDVARITGVPVPEEGGEPSRLLLEGLGGRARDRQRDDP</sequence>
<feature type="compositionally biased region" description="Basic residues" evidence="1">
    <location>
        <begin position="977"/>
        <end position="994"/>
    </location>
</feature>
<feature type="compositionally biased region" description="Basic residues" evidence="1">
    <location>
        <begin position="1031"/>
        <end position="1099"/>
    </location>
</feature>
<evidence type="ECO:0000313" key="2">
    <source>
        <dbReference type="EMBL" id="GDY49989.1"/>
    </source>
</evidence>
<feature type="region of interest" description="Disordered" evidence="1">
    <location>
        <begin position="839"/>
        <end position="872"/>
    </location>
</feature>
<dbReference type="AntiFam" id="ANF00171">
    <property type="entry name" value="Shadow ORF (opposite pikAII)"/>
</dbReference>
<feature type="compositionally biased region" description="Basic residues" evidence="1">
    <location>
        <begin position="416"/>
        <end position="435"/>
    </location>
</feature>
<comment type="caution">
    <text evidence="2">The sequence shown here is derived from an EMBL/GenBank/DDBJ whole genome shotgun (WGS) entry which is preliminary data.</text>
</comment>
<feature type="region of interest" description="Disordered" evidence="1">
    <location>
        <begin position="480"/>
        <end position="504"/>
    </location>
</feature>